<dbReference type="AlphaFoldDB" id="A0A6G1ARG6"/>
<comment type="caution">
    <text evidence="1">The sequence shown here is derived from an EMBL/GenBank/DDBJ whole genome shotgun (WGS) entry which is preliminary data.</text>
</comment>
<evidence type="ECO:0000313" key="2">
    <source>
        <dbReference type="Proteomes" id="UP000475037"/>
    </source>
</evidence>
<sequence>TKHKTQKPKNSLIKKWAEELNRHFSKDVQMGNRYMKRGSASLIVREVQIRTIGREHLTPVRIRMASIEKTRSNKCGGCREKGTLVHCWWECKLVQPLWKIVLKYLKKLKMEISYNPVI</sequence>
<gene>
    <name evidence="1" type="ORF">FOF47_R18796</name>
</gene>
<protein>
    <submittedName>
        <fullName evidence="1">LORF2 protein</fullName>
    </submittedName>
</protein>
<proteinExistence type="predicted"/>
<name>A0A6G1ARG6_CROCR</name>
<dbReference type="EMBL" id="VOAJ01004073">
    <property type="protein sequence ID" value="KAF0878112.1"/>
    <property type="molecule type" value="Genomic_DNA"/>
</dbReference>
<reference evidence="1 2" key="1">
    <citation type="submission" date="2019-11" db="EMBL/GenBank/DDBJ databases">
        <authorList>
            <person name="Yang C."/>
            <person name="Li F."/>
        </authorList>
    </citation>
    <scope>NUCLEOTIDE SEQUENCE [LARGE SCALE GENOMIC DNA]</scope>
    <source>
        <strain evidence="1">KB4526</strain>
        <tissue evidence="1">Muscle</tissue>
    </source>
</reference>
<accession>A0A6G1ARG6</accession>
<keyword evidence="2" id="KW-1185">Reference proteome</keyword>
<feature type="non-terminal residue" evidence="1">
    <location>
        <position position="1"/>
    </location>
</feature>
<organism evidence="1 2">
    <name type="scientific">Crocuta crocuta</name>
    <name type="common">Spotted hyena</name>
    <dbReference type="NCBI Taxonomy" id="9678"/>
    <lineage>
        <taxon>Eukaryota</taxon>
        <taxon>Metazoa</taxon>
        <taxon>Chordata</taxon>
        <taxon>Craniata</taxon>
        <taxon>Vertebrata</taxon>
        <taxon>Euteleostomi</taxon>
        <taxon>Mammalia</taxon>
        <taxon>Eutheria</taxon>
        <taxon>Laurasiatheria</taxon>
        <taxon>Carnivora</taxon>
        <taxon>Feliformia</taxon>
        <taxon>Hyaenidae</taxon>
        <taxon>Crocuta</taxon>
    </lineage>
</organism>
<evidence type="ECO:0000313" key="1">
    <source>
        <dbReference type="EMBL" id="KAF0878112.1"/>
    </source>
</evidence>
<dbReference type="Proteomes" id="UP000475037">
    <property type="component" value="Unassembled WGS sequence"/>
</dbReference>
<feature type="non-terminal residue" evidence="1">
    <location>
        <position position="118"/>
    </location>
</feature>